<feature type="repeat" description="PPR" evidence="2">
    <location>
        <begin position="281"/>
        <end position="315"/>
    </location>
</feature>
<dbReference type="SUPFAM" id="SSF48452">
    <property type="entry name" value="TPR-like"/>
    <property type="match status" value="1"/>
</dbReference>
<keyword evidence="4" id="KW-1185">Reference proteome</keyword>
<evidence type="ECO:0000256" key="2">
    <source>
        <dbReference type="PROSITE-ProRule" id="PRU00708"/>
    </source>
</evidence>
<gene>
    <name evidence="3" type="ORF">A4U43_C04F3810</name>
</gene>
<dbReference type="Gene3D" id="1.25.40.10">
    <property type="entry name" value="Tetratricopeptide repeat domain"/>
    <property type="match status" value="5"/>
</dbReference>
<dbReference type="NCBIfam" id="TIGR00756">
    <property type="entry name" value="PPR"/>
    <property type="match status" value="4"/>
</dbReference>
<dbReference type="GO" id="GO:0003723">
    <property type="term" value="F:RNA binding"/>
    <property type="evidence" value="ECO:0007669"/>
    <property type="project" value="InterPro"/>
</dbReference>
<dbReference type="PANTHER" id="PTHR47926:SF498">
    <property type="entry name" value="PENTATRICOPEPTIDE REPEAT-CONTAINING PROTEIN"/>
    <property type="match status" value="1"/>
</dbReference>
<dbReference type="InterPro" id="IPR046960">
    <property type="entry name" value="PPR_At4g14850-like_plant"/>
</dbReference>
<protein>
    <submittedName>
        <fullName evidence="3">Uncharacterized protein</fullName>
    </submittedName>
</protein>
<name>A0A5P1EYJ9_ASPOF</name>
<dbReference type="PROSITE" id="PS51375">
    <property type="entry name" value="PPR"/>
    <property type="match status" value="4"/>
</dbReference>
<dbReference type="Pfam" id="PF13041">
    <property type="entry name" value="PPR_2"/>
    <property type="match status" value="2"/>
</dbReference>
<dbReference type="Pfam" id="PF20431">
    <property type="entry name" value="E_motif"/>
    <property type="match status" value="1"/>
</dbReference>
<dbReference type="InterPro" id="IPR046848">
    <property type="entry name" value="E_motif"/>
</dbReference>
<dbReference type="OrthoDB" id="631241at2759"/>
<evidence type="ECO:0000313" key="4">
    <source>
        <dbReference type="Proteomes" id="UP000243459"/>
    </source>
</evidence>
<dbReference type="InterPro" id="IPR002885">
    <property type="entry name" value="PPR_rpt"/>
</dbReference>
<sequence>MSKQPPKLTVNLARLISHLQLCSKTQNLSRAKQIHSHLITNNFHSCPQTTTSLISLYSSLNLPFDSLSAFISSPHPPNLFTFNAIISSFASNNLPDLALDYYNILRLETVLAPDKFTYPCAIKACTSLGVHCDVQKIHGEVVKIGLGSDKFIASALVRSYLEFGFIDYAQKMFDELAEKDVVLWNSMVNGFARKGDFGNAVEYFRQMGSDGIMPSSFTLTGILSVFTAMADVFCGKTVHGLVVKSGFEEGLSVSNALIDLYGKCHELVDAVAVFERMREKDLFSWNSMISAFRYSADHGETLRYFVRMRHAGVLPDAVTLAAVLLACSQSAALMHGHGIHVYMITSGISSSSDVFVHNALMDMYAKSGALADANQVFNMMPAHDVASWNIVIHAFAAHGLAAEALELFDAMCAARVAPDEVTFVGLLSACSHTGLVEPGRDIFQRMEVEYGVVPVMEHYSCMVDLLGRAGRLKEAQEVAEQAKETGVWRAYLAACKMHGKIEQAVEAAERVVGSEPKESGGYVLLANAYGSAGRFEEVEEVRGDMWRKKVRKVTGCSWVEVSGLGLNTFVTGVLDHPRGIEVCGVLHGLVRQMREFGCLYHDILTQGIDQDVEEASATIGAISIRSQ</sequence>
<dbReference type="GO" id="GO:0009451">
    <property type="term" value="P:RNA modification"/>
    <property type="evidence" value="ECO:0007669"/>
    <property type="project" value="InterPro"/>
</dbReference>
<dbReference type="FunFam" id="1.25.40.10:FF:000090">
    <property type="entry name" value="Pentatricopeptide repeat-containing protein, chloroplastic"/>
    <property type="match status" value="1"/>
</dbReference>
<dbReference type="PANTHER" id="PTHR47926">
    <property type="entry name" value="PENTATRICOPEPTIDE REPEAT-CONTAINING PROTEIN"/>
    <property type="match status" value="1"/>
</dbReference>
<feature type="repeat" description="PPR" evidence="2">
    <location>
        <begin position="353"/>
        <end position="383"/>
    </location>
</feature>
<evidence type="ECO:0000256" key="1">
    <source>
        <dbReference type="ARBA" id="ARBA00022737"/>
    </source>
</evidence>
<accession>A0A5P1EYJ9</accession>
<dbReference type="FunFam" id="1.25.40.10:FF:000344">
    <property type="entry name" value="Pentatricopeptide repeat-containing protein"/>
    <property type="match status" value="1"/>
</dbReference>
<dbReference type="FunFam" id="1.25.40.10:FF:000627">
    <property type="entry name" value="Pentatricopeptide repeat-containing protein"/>
    <property type="match status" value="1"/>
</dbReference>
<dbReference type="OMA" id="ELEPEHC"/>
<dbReference type="EMBL" id="CM007384">
    <property type="protein sequence ID" value="ONK71012.1"/>
    <property type="molecule type" value="Genomic_DNA"/>
</dbReference>
<organism evidence="3 4">
    <name type="scientific">Asparagus officinalis</name>
    <name type="common">Garden asparagus</name>
    <dbReference type="NCBI Taxonomy" id="4686"/>
    <lineage>
        <taxon>Eukaryota</taxon>
        <taxon>Viridiplantae</taxon>
        <taxon>Streptophyta</taxon>
        <taxon>Embryophyta</taxon>
        <taxon>Tracheophyta</taxon>
        <taxon>Spermatophyta</taxon>
        <taxon>Magnoliopsida</taxon>
        <taxon>Liliopsida</taxon>
        <taxon>Asparagales</taxon>
        <taxon>Asparagaceae</taxon>
        <taxon>Asparagoideae</taxon>
        <taxon>Asparagus</taxon>
    </lineage>
</organism>
<keyword evidence="1" id="KW-0677">Repeat</keyword>
<evidence type="ECO:0000313" key="3">
    <source>
        <dbReference type="EMBL" id="ONK71012.1"/>
    </source>
</evidence>
<feature type="repeat" description="PPR" evidence="2">
    <location>
        <begin position="180"/>
        <end position="214"/>
    </location>
</feature>
<proteinExistence type="predicted"/>
<reference evidence="4" key="1">
    <citation type="journal article" date="2017" name="Nat. Commun.">
        <title>The asparagus genome sheds light on the origin and evolution of a young Y chromosome.</title>
        <authorList>
            <person name="Harkess A."/>
            <person name="Zhou J."/>
            <person name="Xu C."/>
            <person name="Bowers J.E."/>
            <person name="Van der Hulst R."/>
            <person name="Ayyampalayam S."/>
            <person name="Mercati F."/>
            <person name="Riccardi P."/>
            <person name="McKain M.R."/>
            <person name="Kakrana A."/>
            <person name="Tang H."/>
            <person name="Ray J."/>
            <person name="Groenendijk J."/>
            <person name="Arikit S."/>
            <person name="Mathioni S.M."/>
            <person name="Nakano M."/>
            <person name="Shan H."/>
            <person name="Telgmann-Rauber A."/>
            <person name="Kanno A."/>
            <person name="Yue Z."/>
            <person name="Chen H."/>
            <person name="Li W."/>
            <person name="Chen Y."/>
            <person name="Xu X."/>
            <person name="Zhang Y."/>
            <person name="Luo S."/>
            <person name="Chen H."/>
            <person name="Gao J."/>
            <person name="Mao Z."/>
            <person name="Pires J.C."/>
            <person name="Luo M."/>
            <person name="Kudrna D."/>
            <person name="Wing R.A."/>
            <person name="Meyers B.C."/>
            <person name="Yi K."/>
            <person name="Kong H."/>
            <person name="Lavrijsen P."/>
            <person name="Sunseri F."/>
            <person name="Falavigna A."/>
            <person name="Ye Y."/>
            <person name="Leebens-Mack J.H."/>
            <person name="Chen G."/>
        </authorList>
    </citation>
    <scope>NUCLEOTIDE SEQUENCE [LARGE SCALE GENOMIC DNA]</scope>
    <source>
        <strain evidence="4">cv. DH0086</strain>
    </source>
</reference>
<dbReference type="Gramene" id="ONK71012">
    <property type="protein sequence ID" value="ONK71012"/>
    <property type="gene ID" value="A4U43_C04F3810"/>
</dbReference>
<feature type="repeat" description="PPR" evidence="2">
    <location>
        <begin position="384"/>
        <end position="418"/>
    </location>
</feature>
<dbReference type="Proteomes" id="UP000243459">
    <property type="component" value="Chromosome 4"/>
</dbReference>
<dbReference type="InterPro" id="IPR011990">
    <property type="entry name" value="TPR-like_helical_dom_sf"/>
</dbReference>
<dbReference type="AlphaFoldDB" id="A0A5P1EYJ9"/>
<dbReference type="Pfam" id="PF01535">
    <property type="entry name" value="PPR"/>
    <property type="match status" value="5"/>
</dbReference>